<reference evidence="1 2" key="1">
    <citation type="submission" date="2018-03" db="EMBL/GenBank/DDBJ databases">
        <title>Genomic Encyclopedia of Archaeal and Bacterial Type Strains, Phase II (KMG-II): from individual species to whole genera.</title>
        <authorList>
            <person name="Goeker M."/>
        </authorList>
    </citation>
    <scope>NUCLEOTIDE SEQUENCE [LARGE SCALE GENOMIC DNA]</scope>
    <source>
        <strain evidence="1 2">DSM 29057</strain>
    </source>
</reference>
<dbReference type="InterPro" id="IPR006175">
    <property type="entry name" value="YjgF/YER057c/UK114"/>
</dbReference>
<dbReference type="Pfam" id="PF01042">
    <property type="entry name" value="Ribonuc_L-PSP"/>
    <property type="match status" value="1"/>
</dbReference>
<gene>
    <name evidence="1" type="ORF">CLV60_10923</name>
</gene>
<protein>
    <submittedName>
        <fullName evidence="1">2-iminobutanoate/2-iminopropanoate deaminase</fullName>
    </submittedName>
</protein>
<dbReference type="PANTHER" id="PTHR11803:SF39">
    <property type="entry name" value="2-IMINOBUTANOATE_2-IMINOPROPANOATE DEAMINASE"/>
    <property type="match status" value="1"/>
</dbReference>
<dbReference type="OrthoDB" id="9803101at2"/>
<dbReference type="Proteomes" id="UP000241964">
    <property type="component" value="Unassembled WGS sequence"/>
</dbReference>
<sequence length="126" mass="13545">MPKQEIKHPDKSVSTGAYSAGVLKNGLLFVSGQGPLDLATGEVKRGTIEEETLLTLEHVKKVVEAAGGTIDDIMKCTVHLEDINDFDRYNVAYASFFKGILPARTTVQSVLSDGIKIEIDAIALIG</sequence>
<dbReference type="SUPFAM" id="SSF55298">
    <property type="entry name" value="YjgF-like"/>
    <property type="match status" value="1"/>
</dbReference>
<evidence type="ECO:0000313" key="1">
    <source>
        <dbReference type="EMBL" id="PSL26532.1"/>
    </source>
</evidence>
<dbReference type="PANTHER" id="PTHR11803">
    <property type="entry name" value="2-IMINOBUTANOATE/2-IMINOPROPANOATE DEAMINASE RIDA"/>
    <property type="match status" value="1"/>
</dbReference>
<comment type="caution">
    <text evidence="1">The sequence shown here is derived from an EMBL/GenBank/DDBJ whole genome shotgun (WGS) entry which is preliminary data.</text>
</comment>
<proteinExistence type="predicted"/>
<organism evidence="1 2">
    <name type="scientific">Dyadobacter jiangsuensis</name>
    <dbReference type="NCBI Taxonomy" id="1591085"/>
    <lineage>
        <taxon>Bacteria</taxon>
        <taxon>Pseudomonadati</taxon>
        <taxon>Bacteroidota</taxon>
        <taxon>Cytophagia</taxon>
        <taxon>Cytophagales</taxon>
        <taxon>Spirosomataceae</taxon>
        <taxon>Dyadobacter</taxon>
    </lineage>
</organism>
<dbReference type="Gene3D" id="3.30.1330.40">
    <property type="entry name" value="RutC-like"/>
    <property type="match status" value="1"/>
</dbReference>
<accession>A0A2P8FXT9</accession>
<evidence type="ECO:0000313" key="2">
    <source>
        <dbReference type="Proteomes" id="UP000241964"/>
    </source>
</evidence>
<dbReference type="RefSeq" id="WP_106596897.1">
    <property type="nucleotide sequence ID" value="NZ_PYAS01000009.1"/>
</dbReference>
<dbReference type="EMBL" id="PYAS01000009">
    <property type="protein sequence ID" value="PSL26532.1"/>
    <property type="molecule type" value="Genomic_DNA"/>
</dbReference>
<dbReference type="CDD" id="cd00448">
    <property type="entry name" value="YjgF_YER057c_UK114_family"/>
    <property type="match status" value="1"/>
</dbReference>
<dbReference type="GO" id="GO:0019239">
    <property type="term" value="F:deaminase activity"/>
    <property type="evidence" value="ECO:0007669"/>
    <property type="project" value="TreeGrafter"/>
</dbReference>
<dbReference type="GO" id="GO:0005829">
    <property type="term" value="C:cytosol"/>
    <property type="evidence" value="ECO:0007669"/>
    <property type="project" value="TreeGrafter"/>
</dbReference>
<dbReference type="AlphaFoldDB" id="A0A2P8FXT9"/>
<name>A0A2P8FXT9_9BACT</name>
<keyword evidence="2" id="KW-1185">Reference proteome</keyword>
<dbReference type="InterPro" id="IPR035959">
    <property type="entry name" value="RutC-like_sf"/>
</dbReference>